<dbReference type="Pfam" id="PF08281">
    <property type="entry name" value="Sigma70_r4_2"/>
    <property type="match status" value="1"/>
</dbReference>
<feature type="domain" description="RNA polymerase sigma-70 region 2" evidence="5">
    <location>
        <begin position="19"/>
        <end position="87"/>
    </location>
</feature>
<keyword evidence="2" id="KW-0805">Transcription regulation</keyword>
<dbReference type="InterPro" id="IPR036388">
    <property type="entry name" value="WH-like_DNA-bd_sf"/>
</dbReference>
<reference evidence="8" key="1">
    <citation type="journal article" date="2019" name="Int. J. Syst. Evol. Microbiol.">
        <title>The Global Catalogue of Microorganisms (GCM) 10K type strain sequencing project: providing services to taxonomists for standard genome sequencing and annotation.</title>
        <authorList>
            <consortium name="The Broad Institute Genomics Platform"/>
            <consortium name="The Broad Institute Genome Sequencing Center for Infectious Disease"/>
            <person name="Wu L."/>
            <person name="Ma J."/>
        </authorList>
    </citation>
    <scope>NUCLEOTIDE SEQUENCE [LARGE SCALE GENOMIC DNA]</scope>
    <source>
        <strain evidence="8">JCM 3146</strain>
    </source>
</reference>
<dbReference type="InterPro" id="IPR014284">
    <property type="entry name" value="RNA_pol_sigma-70_dom"/>
</dbReference>
<protein>
    <submittedName>
        <fullName evidence="7">RNA polymerase sigma factor</fullName>
    </submittedName>
</protein>
<keyword evidence="8" id="KW-1185">Reference proteome</keyword>
<dbReference type="Pfam" id="PF04542">
    <property type="entry name" value="Sigma70_r2"/>
    <property type="match status" value="1"/>
</dbReference>
<dbReference type="NCBIfam" id="TIGR02937">
    <property type="entry name" value="sigma70-ECF"/>
    <property type="match status" value="1"/>
</dbReference>
<evidence type="ECO:0000259" key="6">
    <source>
        <dbReference type="Pfam" id="PF08281"/>
    </source>
</evidence>
<proteinExistence type="inferred from homology"/>
<dbReference type="InterPro" id="IPR013325">
    <property type="entry name" value="RNA_pol_sigma_r2"/>
</dbReference>
<evidence type="ECO:0000313" key="8">
    <source>
        <dbReference type="Proteomes" id="UP001501822"/>
    </source>
</evidence>
<keyword evidence="3" id="KW-0731">Sigma factor</keyword>
<evidence type="ECO:0000259" key="5">
    <source>
        <dbReference type="Pfam" id="PF04542"/>
    </source>
</evidence>
<dbReference type="Gene3D" id="1.10.10.10">
    <property type="entry name" value="Winged helix-like DNA-binding domain superfamily/Winged helix DNA-binding domain"/>
    <property type="match status" value="1"/>
</dbReference>
<evidence type="ECO:0000256" key="2">
    <source>
        <dbReference type="ARBA" id="ARBA00023015"/>
    </source>
</evidence>
<evidence type="ECO:0000256" key="1">
    <source>
        <dbReference type="ARBA" id="ARBA00010641"/>
    </source>
</evidence>
<organism evidence="7 8">
    <name type="scientific">Actinoallomurus spadix</name>
    <dbReference type="NCBI Taxonomy" id="79912"/>
    <lineage>
        <taxon>Bacteria</taxon>
        <taxon>Bacillati</taxon>
        <taxon>Actinomycetota</taxon>
        <taxon>Actinomycetes</taxon>
        <taxon>Streptosporangiales</taxon>
        <taxon>Thermomonosporaceae</taxon>
        <taxon>Actinoallomurus</taxon>
    </lineage>
</organism>
<evidence type="ECO:0000256" key="4">
    <source>
        <dbReference type="ARBA" id="ARBA00023163"/>
    </source>
</evidence>
<dbReference type="InterPro" id="IPR013249">
    <property type="entry name" value="RNA_pol_sigma70_r4_t2"/>
</dbReference>
<gene>
    <name evidence="7" type="ORF">GCM10010151_61480</name>
</gene>
<accession>A0ABP3H8G7</accession>
<dbReference type="Proteomes" id="UP001501822">
    <property type="component" value="Unassembled WGS sequence"/>
</dbReference>
<dbReference type="InterPro" id="IPR039425">
    <property type="entry name" value="RNA_pol_sigma-70-like"/>
</dbReference>
<comment type="caution">
    <text evidence="7">The sequence shown here is derived from an EMBL/GenBank/DDBJ whole genome shotgun (WGS) entry which is preliminary data.</text>
</comment>
<dbReference type="InterPro" id="IPR007627">
    <property type="entry name" value="RNA_pol_sigma70_r2"/>
</dbReference>
<evidence type="ECO:0000256" key="3">
    <source>
        <dbReference type="ARBA" id="ARBA00023082"/>
    </source>
</evidence>
<comment type="similarity">
    <text evidence="1">Belongs to the sigma-70 factor family. ECF subfamily.</text>
</comment>
<dbReference type="PANTHER" id="PTHR43133">
    <property type="entry name" value="RNA POLYMERASE ECF-TYPE SIGMA FACTO"/>
    <property type="match status" value="1"/>
</dbReference>
<dbReference type="InterPro" id="IPR013324">
    <property type="entry name" value="RNA_pol_sigma_r3/r4-like"/>
</dbReference>
<dbReference type="Gene3D" id="1.10.1740.10">
    <property type="match status" value="1"/>
</dbReference>
<dbReference type="CDD" id="cd06171">
    <property type="entry name" value="Sigma70_r4"/>
    <property type="match status" value="1"/>
</dbReference>
<dbReference type="SUPFAM" id="SSF88659">
    <property type="entry name" value="Sigma3 and sigma4 domains of RNA polymerase sigma factors"/>
    <property type="match status" value="1"/>
</dbReference>
<evidence type="ECO:0000313" key="7">
    <source>
        <dbReference type="EMBL" id="GAA0363126.1"/>
    </source>
</evidence>
<name>A0ABP3H8G7_9ACTN</name>
<dbReference type="PANTHER" id="PTHR43133:SF62">
    <property type="entry name" value="RNA POLYMERASE SIGMA FACTOR SIGZ"/>
    <property type="match status" value="1"/>
</dbReference>
<keyword evidence="4" id="KW-0804">Transcription</keyword>
<feature type="domain" description="RNA polymerase sigma factor 70 region 4 type 2" evidence="6">
    <location>
        <begin position="120"/>
        <end position="170"/>
    </location>
</feature>
<dbReference type="RefSeq" id="WP_252806293.1">
    <property type="nucleotide sequence ID" value="NZ_BAAABM010000056.1"/>
</dbReference>
<sequence length="183" mass="20332">MKQQTVLLGRDDPEWFTVLYDRYAEDVHRYIAGRLGREHADDLTADVFLVAFRKRSSFDPDRGSVKPWLFGIATKTVSRHRRSEGRRLKAMSRVGAERAADGDEDGVTTRVAAQRAGPRLANAIRELSQADRDVLFLTALGGLGYQEVAEALGVPTGTVGSRLNRARRQLRKALGDVNPAKEN</sequence>
<dbReference type="EMBL" id="BAAABM010000056">
    <property type="protein sequence ID" value="GAA0363126.1"/>
    <property type="molecule type" value="Genomic_DNA"/>
</dbReference>
<dbReference type="SUPFAM" id="SSF88946">
    <property type="entry name" value="Sigma2 domain of RNA polymerase sigma factors"/>
    <property type="match status" value="1"/>
</dbReference>